<protein>
    <recommendedName>
        <fullName evidence="3">Lipoprotein</fullName>
    </recommendedName>
</protein>
<dbReference type="EMBL" id="BLMI01000057">
    <property type="protein sequence ID" value="GFI40526.1"/>
    <property type="molecule type" value="Genomic_DNA"/>
</dbReference>
<evidence type="ECO:0000313" key="2">
    <source>
        <dbReference type="Proteomes" id="UP000490821"/>
    </source>
</evidence>
<comment type="caution">
    <text evidence="1">The sequence shown here is derived from an EMBL/GenBank/DDBJ whole genome shotgun (WGS) entry which is preliminary data.</text>
</comment>
<evidence type="ECO:0000313" key="1">
    <source>
        <dbReference type="EMBL" id="GFI40526.1"/>
    </source>
</evidence>
<gene>
    <name evidence="1" type="ORF">IMSAGC017_00559</name>
</gene>
<dbReference type="Proteomes" id="UP000490821">
    <property type="component" value="Unassembled WGS sequence"/>
</dbReference>
<proteinExistence type="predicted"/>
<reference evidence="1 2" key="1">
    <citation type="journal article" date="2020" name="Microbiome">
        <title>Single-cell genomics of uncultured bacteria reveals dietary fiber responders in the mouse gut microbiota.</title>
        <authorList>
            <person name="Chijiiwa R."/>
            <person name="Hosokawa M."/>
            <person name="Kogawa M."/>
            <person name="Nishikawa Y."/>
            <person name="Ide K."/>
            <person name="Sakanashi C."/>
            <person name="Takahashi K."/>
            <person name="Takeyama H."/>
        </authorList>
    </citation>
    <scope>NUCLEOTIDE SEQUENCE [LARGE SCALE GENOMIC DNA]</scope>
    <source>
        <strain evidence="1">IMSAGC_017</strain>
    </source>
</reference>
<organism evidence="1 2">
    <name type="scientific">Thomasclavelia cocleata</name>
    <dbReference type="NCBI Taxonomy" id="69824"/>
    <lineage>
        <taxon>Bacteria</taxon>
        <taxon>Bacillati</taxon>
        <taxon>Bacillota</taxon>
        <taxon>Erysipelotrichia</taxon>
        <taxon>Erysipelotrichales</taxon>
        <taxon>Coprobacillaceae</taxon>
        <taxon>Thomasclavelia</taxon>
    </lineage>
</organism>
<evidence type="ECO:0008006" key="3">
    <source>
        <dbReference type="Google" id="ProtNLM"/>
    </source>
</evidence>
<sequence length="209" mass="24286">MFGKKSMEILILISKILVVLILLTSCHKKSKIFETRNNVPVNDNEILHVDINEEEENFVAVYMLNETNEFKCNFISKYDIGKHTKNYKVKLKIEYLDNTQIIDYMEIPNFSKITKLYVTMENYHFITALFDDTQLISKGAYDISVLNKEDKPLKCMAGSTDKTHIIGFGQQLSNNLVVYKTELSVIHGDEEWNEENDEKMTLSVILEEK</sequence>
<name>A0A829Z8Q5_9FIRM</name>
<dbReference type="PROSITE" id="PS51257">
    <property type="entry name" value="PROKAR_LIPOPROTEIN"/>
    <property type="match status" value="1"/>
</dbReference>
<accession>A0A829Z8Q5</accession>
<dbReference type="RefSeq" id="WP_278627950.1">
    <property type="nucleotide sequence ID" value="NZ_CAJTPY010000038.1"/>
</dbReference>
<dbReference type="AlphaFoldDB" id="A0A829Z8Q5"/>